<dbReference type="EMBL" id="JAAPAO010000058">
    <property type="protein sequence ID" value="KAF4674737.1"/>
    <property type="molecule type" value="Genomic_DNA"/>
</dbReference>
<organism evidence="3 4">
    <name type="scientific">Perkinsus chesapeaki</name>
    <name type="common">Clam parasite</name>
    <name type="synonym">Perkinsus andrewsi</name>
    <dbReference type="NCBI Taxonomy" id="330153"/>
    <lineage>
        <taxon>Eukaryota</taxon>
        <taxon>Sar</taxon>
        <taxon>Alveolata</taxon>
        <taxon>Perkinsozoa</taxon>
        <taxon>Perkinsea</taxon>
        <taxon>Perkinsida</taxon>
        <taxon>Perkinsidae</taxon>
        <taxon>Perkinsus</taxon>
    </lineage>
</organism>
<comment type="caution">
    <text evidence="3">The sequence shown here is derived from an EMBL/GenBank/DDBJ whole genome shotgun (WGS) entry which is preliminary data.</text>
</comment>
<feature type="compositionally biased region" description="Basic residues" evidence="1">
    <location>
        <begin position="498"/>
        <end position="509"/>
    </location>
</feature>
<dbReference type="SUPFAM" id="SSF46934">
    <property type="entry name" value="UBA-like"/>
    <property type="match status" value="1"/>
</dbReference>
<feature type="region of interest" description="Disordered" evidence="1">
    <location>
        <begin position="424"/>
        <end position="635"/>
    </location>
</feature>
<evidence type="ECO:0000256" key="1">
    <source>
        <dbReference type="SAM" id="MobiDB-lite"/>
    </source>
</evidence>
<dbReference type="PROSITE" id="PS50030">
    <property type="entry name" value="UBA"/>
    <property type="match status" value="1"/>
</dbReference>
<dbReference type="InterPro" id="IPR027267">
    <property type="entry name" value="AH/BAR_dom_sf"/>
</dbReference>
<feature type="compositionally biased region" description="Basic and acidic residues" evidence="1">
    <location>
        <begin position="599"/>
        <end position="608"/>
    </location>
</feature>
<keyword evidence="4" id="KW-1185">Reference proteome</keyword>
<evidence type="ECO:0000313" key="3">
    <source>
        <dbReference type="EMBL" id="KAF4674737.1"/>
    </source>
</evidence>
<feature type="compositionally biased region" description="Basic and acidic residues" evidence="1">
    <location>
        <begin position="510"/>
        <end position="536"/>
    </location>
</feature>
<dbReference type="SUPFAM" id="SSF103657">
    <property type="entry name" value="BAR/IMD domain-like"/>
    <property type="match status" value="1"/>
</dbReference>
<proteinExistence type="predicted"/>
<dbReference type="Gene3D" id="1.10.8.10">
    <property type="entry name" value="DNA helicase RuvA subunit, C-terminal domain"/>
    <property type="match status" value="1"/>
</dbReference>
<feature type="region of interest" description="Disordered" evidence="1">
    <location>
        <begin position="257"/>
        <end position="286"/>
    </location>
</feature>
<dbReference type="OrthoDB" id="444930at2759"/>
<protein>
    <recommendedName>
        <fullName evidence="2">UBA domain-containing protein</fullName>
    </recommendedName>
</protein>
<evidence type="ECO:0000313" key="4">
    <source>
        <dbReference type="Proteomes" id="UP000591131"/>
    </source>
</evidence>
<reference evidence="3 4" key="1">
    <citation type="submission" date="2020-04" db="EMBL/GenBank/DDBJ databases">
        <title>Perkinsus chesapeaki whole genome sequence.</title>
        <authorList>
            <person name="Bogema D.R."/>
        </authorList>
    </citation>
    <scope>NUCLEOTIDE SEQUENCE [LARGE SCALE GENOMIC DNA]</scope>
    <source>
        <strain evidence="3">ATCC PRA-425</strain>
    </source>
</reference>
<dbReference type="SMART" id="SM00165">
    <property type="entry name" value="UBA"/>
    <property type="match status" value="1"/>
</dbReference>
<feature type="region of interest" description="Disordered" evidence="1">
    <location>
        <begin position="647"/>
        <end position="682"/>
    </location>
</feature>
<feature type="domain" description="UBA" evidence="2">
    <location>
        <begin position="380"/>
        <end position="420"/>
    </location>
</feature>
<feature type="region of interest" description="Disordered" evidence="1">
    <location>
        <begin position="703"/>
        <end position="726"/>
    </location>
</feature>
<dbReference type="CDD" id="cd14291">
    <property type="entry name" value="UBA1_NUB1_like"/>
    <property type="match status" value="1"/>
</dbReference>
<feature type="compositionally biased region" description="Basic and acidic residues" evidence="1">
    <location>
        <begin position="458"/>
        <end position="497"/>
    </location>
</feature>
<sequence length="726" mass="81956">MEDSLASLKNELNLLKEKYVFGESVDPVFEGTVRQFLQFDNTLQEIYRSVDVFIRSSENMCAGIMQLSETMVNGMGKMEDPLIASDTLKMREAANSIARADAPHSSLAKLKRDIEYNVVNPLRLHLINNRSLKGTLELRRRKLLEFTAADKAFDECKSKRLRQGDRKYDDCKSARDISKREFLEIDREVFEWLYTLEEYKGDVLDSALQTLKYLQYEFFASSAHAVANVLPTRMEFRPMVEMTPQFLERQIQLSMEEEDLDEGDKDSDENTSSENELRGIGGGRHGPLSKFSDRLLDKMQKDVSHWMPAYFSRPEETMPWELEKQLGFVEFYGYFSTLPISTTVHATGSSDPLCRNVLPDITNKSDTDAGSAPTSEPAVAVDPLSLCSLMSQGFEESSARKALRHCNNDTQAALDYLIGQQHSSMGRAGRKASSQSDVAGEDEEGVPHTEVRMPTTTKRIEKLKETKKRVMEKREERRRLKDEMNAAMKEKRKEKSSHSRRRRRRHRRRRSEDKNDGSSDESERSSKHSSHRETNRYRSGSSRTPSSSSSESARRSNGRGHHHKHGSRRAEHTDANNNIPDFGDLLEMQEPALRGPPLDFKDFHERSDNSGSDDDLLQLSAPAHNSATTDAPRVPVAQLMVDGPLIGGLDSPSRKEPLSFDPLVNSDDESRSVHKIGGFSENAQKYTKSTPLPLLTGDEASAAVARARQKVPQVSSGSSSEESDEY</sequence>
<feature type="compositionally biased region" description="Basic residues" evidence="1">
    <location>
        <begin position="556"/>
        <end position="567"/>
    </location>
</feature>
<dbReference type="Gene3D" id="1.20.1270.60">
    <property type="entry name" value="Arfaptin homology (AH) domain/BAR domain"/>
    <property type="match status" value="1"/>
</dbReference>
<evidence type="ECO:0000259" key="2">
    <source>
        <dbReference type="PROSITE" id="PS50030"/>
    </source>
</evidence>
<accession>A0A7J6MTR9</accession>
<name>A0A7J6MTR9_PERCH</name>
<feature type="compositionally biased region" description="Low complexity" evidence="1">
    <location>
        <begin position="537"/>
        <end position="551"/>
    </location>
</feature>
<gene>
    <name evidence="3" type="ORF">FOL47_008787</name>
</gene>
<dbReference type="AlphaFoldDB" id="A0A7J6MTR9"/>
<dbReference type="Proteomes" id="UP000591131">
    <property type="component" value="Unassembled WGS sequence"/>
</dbReference>
<dbReference type="Pfam" id="PF00627">
    <property type="entry name" value="UBA"/>
    <property type="match status" value="1"/>
</dbReference>
<feature type="compositionally biased region" description="Acidic residues" evidence="1">
    <location>
        <begin position="257"/>
        <end position="271"/>
    </location>
</feature>
<dbReference type="InterPro" id="IPR009060">
    <property type="entry name" value="UBA-like_sf"/>
</dbReference>
<dbReference type="InterPro" id="IPR015940">
    <property type="entry name" value="UBA"/>
</dbReference>